<proteinExistence type="predicted"/>
<dbReference type="SMART" id="SM00421">
    <property type="entry name" value="HTH_LUXR"/>
    <property type="match status" value="1"/>
</dbReference>
<evidence type="ECO:0000313" key="2">
    <source>
        <dbReference type="EMBL" id="GHH15268.1"/>
    </source>
</evidence>
<dbReference type="Gene3D" id="1.10.10.10">
    <property type="entry name" value="Winged helix-like DNA-binding domain superfamily/Winged helix DNA-binding domain"/>
    <property type="match status" value="1"/>
</dbReference>
<dbReference type="SUPFAM" id="SSF46894">
    <property type="entry name" value="C-terminal effector domain of the bipartite response regulators"/>
    <property type="match status" value="1"/>
</dbReference>
<reference evidence="3" key="1">
    <citation type="journal article" date="2019" name="Int. J. Syst. Evol. Microbiol.">
        <title>The Global Catalogue of Microorganisms (GCM) 10K type strain sequencing project: providing services to taxonomists for standard genome sequencing and annotation.</title>
        <authorList>
            <consortium name="The Broad Institute Genomics Platform"/>
            <consortium name="The Broad Institute Genome Sequencing Center for Infectious Disease"/>
            <person name="Wu L."/>
            <person name="Ma J."/>
        </authorList>
    </citation>
    <scope>NUCLEOTIDE SEQUENCE [LARGE SCALE GENOMIC DNA]</scope>
    <source>
        <strain evidence="3">CGMCC 1.8957</strain>
    </source>
</reference>
<dbReference type="EMBL" id="BNAQ01000002">
    <property type="protein sequence ID" value="GHH15268.1"/>
    <property type="molecule type" value="Genomic_DNA"/>
</dbReference>
<accession>A0ABQ3LH36</accession>
<dbReference type="Pfam" id="PF00196">
    <property type="entry name" value="GerE"/>
    <property type="match status" value="1"/>
</dbReference>
<dbReference type="InterPro" id="IPR000792">
    <property type="entry name" value="Tscrpt_reg_LuxR_C"/>
</dbReference>
<keyword evidence="3" id="KW-1185">Reference proteome</keyword>
<evidence type="ECO:0000313" key="3">
    <source>
        <dbReference type="Proteomes" id="UP000652430"/>
    </source>
</evidence>
<feature type="domain" description="HTH luxR-type" evidence="1">
    <location>
        <begin position="162"/>
        <end position="219"/>
    </location>
</feature>
<dbReference type="InterPro" id="IPR036388">
    <property type="entry name" value="WH-like_DNA-bd_sf"/>
</dbReference>
<evidence type="ECO:0000259" key="1">
    <source>
        <dbReference type="SMART" id="SM00421"/>
    </source>
</evidence>
<gene>
    <name evidence="2" type="ORF">GCM10008023_17860</name>
</gene>
<comment type="caution">
    <text evidence="2">The sequence shown here is derived from an EMBL/GenBank/DDBJ whole genome shotgun (WGS) entry which is preliminary data.</text>
</comment>
<sequence length="224" mass="24768">MRKTVCVEPMHGVGTALRMVVERSIPLQSAPPIFARSHAAEAPASHDGSLCHWLMTDPVPRVLVDRNLRLVWANEAADSFLAQRHDLEVRKAALGAVDSAQQAQLVDAIGAGTDTTRCWELLSADDNHIVMQIRRLSDLDRPLIAVTFWRTETPRFANLSRVFDLTKAEHAVLLKLLNGSVADGIAECHGVSLDTVRTQIRSIYAKLDVSSREGLFHKVMAYVL</sequence>
<organism evidence="2 3">
    <name type="scientific">Sphingomonas glacialis</name>
    <dbReference type="NCBI Taxonomy" id="658225"/>
    <lineage>
        <taxon>Bacteria</taxon>
        <taxon>Pseudomonadati</taxon>
        <taxon>Pseudomonadota</taxon>
        <taxon>Alphaproteobacteria</taxon>
        <taxon>Sphingomonadales</taxon>
        <taxon>Sphingomonadaceae</taxon>
        <taxon>Sphingomonas</taxon>
    </lineage>
</organism>
<dbReference type="InterPro" id="IPR016032">
    <property type="entry name" value="Sig_transdc_resp-reg_C-effctor"/>
</dbReference>
<name>A0ABQ3LH36_9SPHN</name>
<protein>
    <recommendedName>
        <fullName evidence="1">HTH luxR-type domain-containing protein</fullName>
    </recommendedName>
</protein>
<dbReference type="Proteomes" id="UP000652430">
    <property type="component" value="Unassembled WGS sequence"/>
</dbReference>